<keyword evidence="2" id="KW-1185">Reference proteome</keyword>
<evidence type="ECO:0008006" key="3">
    <source>
        <dbReference type="Google" id="ProtNLM"/>
    </source>
</evidence>
<proteinExistence type="predicted"/>
<reference evidence="2" key="1">
    <citation type="submission" date="2012-01" db="EMBL/GenBank/DDBJ databases">
        <title>Complete sequence of chromosome of Thermobacillus composti KWC4.</title>
        <authorList>
            <person name="Lucas S."/>
            <person name="Han J."/>
            <person name="Lapidus A."/>
            <person name="Cheng J.-F."/>
            <person name="Goodwin L."/>
            <person name="Pitluck S."/>
            <person name="Peters L."/>
            <person name="Ovchinnikova G."/>
            <person name="Teshima H."/>
            <person name="Detter J.C."/>
            <person name="Han C."/>
            <person name="Tapia R."/>
            <person name="Land M."/>
            <person name="Hauser L."/>
            <person name="Kyrpides N."/>
            <person name="Ivanova N."/>
            <person name="Pagani I."/>
            <person name="Anderson I."/>
            <person name="Woyke T."/>
        </authorList>
    </citation>
    <scope>NUCLEOTIDE SEQUENCE [LARGE SCALE GENOMIC DNA]</scope>
    <source>
        <strain evidence="2">DSM 18247 / JCM 13945 / KWC4</strain>
    </source>
</reference>
<sequence>MNDRRKELIEQYKQMKPDMGIFRVRLKDGVKCFLETSQNLKGKMNSVRFQLEMGSHPNKELQRDWKEYGPDRFEFEVLELLPYSKDESKIDYSEELEILRHIWEEKLTAEQFEFYRMKI</sequence>
<dbReference type="RefSeq" id="WP_015253408.1">
    <property type="nucleotide sequence ID" value="NC_019897.1"/>
</dbReference>
<dbReference type="CDD" id="cd10451">
    <property type="entry name" value="GIY-YIG_LuxR_like"/>
    <property type="match status" value="1"/>
</dbReference>
<dbReference type="STRING" id="717605.Theco_0423"/>
<dbReference type="EMBL" id="CP003255">
    <property type="protein sequence ID" value="AGA56644.1"/>
    <property type="molecule type" value="Genomic_DNA"/>
</dbReference>
<gene>
    <name evidence="1" type="ordered locus">Theco_0423</name>
</gene>
<name>L0EAH1_THECK</name>
<dbReference type="eggNOG" id="COG3860">
    <property type="taxonomic scope" value="Bacteria"/>
</dbReference>
<dbReference type="HOGENOM" id="CLU_146070_1_0_9"/>
<evidence type="ECO:0000313" key="2">
    <source>
        <dbReference type="Proteomes" id="UP000010795"/>
    </source>
</evidence>
<organism evidence="1 2">
    <name type="scientific">Thermobacillus composti (strain DSM 18247 / JCM 13945 / KWC4)</name>
    <dbReference type="NCBI Taxonomy" id="717605"/>
    <lineage>
        <taxon>Bacteria</taxon>
        <taxon>Bacillati</taxon>
        <taxon>Bacillota</taxon>
        <taxon>Bacilli</taxon>
        <taxon>Bacillales</taxon>
        <taxon>Paenibacillaceae</taxon>
        <taxon>Thermobacillus</taxon>
    </lineage>
</organism>
<evidence type="ECO:0000313" key="1">
    <source>
        <dbReference type="EMBL" id="AGA56644.1"/>
    </source>
</evidence>
<dbReference type="Proteomes" id="UP000010795">
    <property type="component" value="Chromosome"/>
</dbReference>
<dbReference type="Gene3D" id="3.40.1440.10">
    <property type="entry name" value="GIY-YIG endonuclease"/>
    <property type="match status" value="1"/>
</dbReference>
<accession>L0EAH1</accession>
<dbReference type="OrthoDB" id="9134286at2"/>
<dbReference type="InterPro" id="IPR035901">
    <property type="entry name" value="GIY-YIG_endonuc_sf"/>
</dbReference>
<dbReference type="KEGG" id="tco:Theco_0423"/>
<dbReference type="AlphaFoldDB" id="L0EAH1"/>
<protein>
    <recommendedName>
        <fullName evidence="3">GIY-YIG domain-containing protein</fullName>
    </recommendedName>
</protein>